<dbReference type="EMBL" id="CP067393">
    <property type="protein sequence ID" value="QQP85412.1"/>
    <property type="molecule type" value="Genomic_DNA"/>
</dbReference>
<dbReference type="SUPFAM" id="SSF56925">
    <property type="entry name" value="OMPA-like"/>
    <property type="match status" value="1"/>
</dbReference>
<dbReference type="PANTHER" id="PTHR36920">
    <property type="match status" value="1"/>
</dbReference>
<dbReference type="InterPro" id="IPR011250">
    <property type="entry name" value="OMP/PagP_B-barrel"/>
</dbReference>
<sequence length="249" mass="26589">MKKSILATTVLAIALAAPMVQAHKAGDIIIRAGAVTVDPHESSGNVKIKHGPLAGNNIGGRATLDSDTQLGLNFAYMVTDHIGVELLGATPFTHNVRIKGTTLAALGNPALNDVANGKLGKVSHLPPTLSVVYYPADPAQAFQPYMGVGLNYTWFFNESLSNRAKHGTAAYSNFKVKNTWGWAAQIGADYMITDNLMLNAQVRYINIDTQASVSVNGLAGLGYGKNRAKVDLDVNPWVYMVGIGYKFSL</sequence>
<evidence type="ECO:0000313" key="2">
    <source>
        <dbReference type="EMBL" id="QQP85412.1"/>
    </source>
</evidence>
<gene>
    <name evidence="2" type="ORF">JHT90_13690</name>
</gene>
<feature type="signal peptide" evidence="1">
    <location>
        <begin position="1"/>
        <end position="22"/>
    </location>
</feature>
<organism evidence="2 3">
    <name type="scientific">Entomomonas asaccharolytica</name>
    <dbReference type="NCBI Taxonomy" id="2785331"/>
    <lineage>
        <taxon>Bacteria</taxon>
        <taxon>Pseudomonadati</taxon>
        <taxon>Pseudomonadota</taxon>
        <taxon>Gammaproteobacteria</taxon>
        <taxon>Pseudomonadales</taxon>
        <taxon>Pseudomonadaceae</taxon>
        <taxon>Entomomonas</taxon>
    </lineage>
</organism>
<name>A0A974NFE3_9GAMM</name>
<dbReference type="AlphaFoldDB" id="A0A974NFE3"/>
<dbReference type="Gene3D" id="2.40.160.20">
    <property type="match status" value="1"/>
</dbReference>
<dbReference type="Proteomes" id="UP000595278">
    <property type="component" value="Chromosome"/>
</dbReference>
<dbReference type="PANTHER" id="PTHR36920:SF1">
    <property type="entry name" value="OUTER MEMBRANE PROTEIN W"/>
    <property type="match status" value="1"/>
</dbReference>
<keyword evidence="1" id="KW-0732">Signal</keyword>
<proteinExistence type="predicted"/>
<dbReference type="KEGG" id="eaz:JHT90_13690"/>
<reference evidence="2 3" key="1">
    <citation type="submission" date="2021-01" db="EMBL/GenBank/DDBJ databases">
        <title>Entomomonas sp. F2A isolated from a house cricket (Acheta domesticus).</title>
        <authorList>
            <person name="Spergser J."/>
            <person name="Busse H.-J."/>
        </authorList>
    </citation>
    <scope>NUCLEOTIDE SEQUENCE [LARGE SCALE GENOMIC DNA]</scope>
    <source>
        <strain evidence="2 3">F2A</strain>
    </source>
</reference>
<dbReference type="RefSeq" id="WP_201091989.1">
    <property type="nucleotide sequence ID" value="NZ_CP067393.1"/>
</dbReference>
<protein>
    <submittedName>
        <fullName evidence="2">Outer membrane beta-barrel protein</fullName>
    </submittedName>
</protein>
<dbReference type="Pfam" id="PF03922">
    <property type="entry name" value="OmpW"/>
    <property type="match status" value="1"/>
</dbReference>
<feature type="chain" id="PRO_5038138340" evidence="1">
    <location>
        <begin position="23"/>
        <end position="249"/>
    </location>
</feature>
<accession>A0A974NFE3</accession>
<evidence type="ECO:0000313" key="3">
    <source>
        <dbReference type="Proteomes" id="UP000595278"/>
    </source>
</evidence>
<dbReference type="InterPro" id="IPR005618">
    <property type="entry name" value="OMPW"/>
</dbReference>
<dbReference type="GO" id="GO:0055085">
    <property type="term" value="P:transmembrane transport"/>
    <property type="evidence" value="ECO:0007669"/>
    <property type="project" value="TreeGrafter"/>
</dbReference>
<keyword evidence="3" id="KW-1185">Reference proteome</keyword>
<evidence type="ECO:0000256" key="1">
    <source>
        <dbReference type="SAM" id="SignalP"/>
    </source>
</evidence>
<dbReference type="GO" id="GO:0019867">
    <property type="term" value="C:outer membrane"/>
    <property type="evidence" value="ECO:0007669"/>
    <property type="project" value="InterPro"/>
</dbReference>